<keyword evidence="1" id="KW-0479">Metal-binding</keyword>
<evidence type="ECO:0000313" key="10">
    <source>
        <dbReference type="Proteomes" id="UP000258309"/>
    </source>
</evidence>
<dbReference type="PROSITE" id="PS00463">
    <property type="entry name" value="ZN2_CY6_FUNGAL_1"/>
    <property type="match status" value="1"/>
</dbReference>
<keyword evidence="10" id="KW-1185">Reference proteome</keyword>
<dbReference type="OMA" id="QACKSEV"/>
<protein>
    <recommendedName>
        <fullName evidence="8">Zn(2)-C6 fungal-type domain-containing protein</fullName>
    </recommendedName>
</protein>
<feature type="compositionally biased region" description="Low complexity" evidence="7">
    <location>
        <begin position="64"/>
        <end position="77"/>
    </location>
</feature>
<dbReference type="GO" id="GO:0008270">
    <property type="term" value="F:zinc ion binding"/>
    <property type="evidence" value="ECO:0007669"/>
    <property type="project" value="InterPro"/>
</dbReference>
<keyword evidence="5" id="KW-0804">Transcription</keyword>
<evidence type="ECO:0000256" key="2">
    <source>
        <dbReference type="ARBA" id="ARBA00022833"/>
    </source>
</evidence>
<proteinExistence type="predicted"/>
<dbReference type="InterPro" id="IPR001138">
    <property type="entry name" value="Zn2Cys6_DnaBD"/>
</dbReference>
<reference evidence="9 10" key="1">
    <citation type="submission" date="2018-05" db="EMBL/GenBank/DDBJ databases">
        <title>Draft genome sequence of Scytalidium lignicola DSM 105466, a ubiquitous saprotrophic fungus.</title>
        <authorList>
            <person name="Buettner E."/>
            <person name="Gebauer A.M."/>
            <person name="Hofrichter M."/>
            <person name="Liers C."/>
            <person name="Kellner H."/>
        </authorList>
    </citation>
    <scope>NUCLEOTIDE SEQUENCE [LARGE SCALE GENOMIC DNA]</scope>
    <source>
        <strain evidence="9 10">DSM 105466</strain>
    </source>
</reference>
<dbReference type="CDD" id="cd00067">
    <property type="entry name" value="GAL4"/>
    <property type="match status" value="1"/>
</dbReference>
<evidence type="ECO:0000256" key="3">
    <source>
        <dbReference type="ARBA" id="ARBA00023015"/>
    </source>
</evidence>
<dbReference type="AlphaFoldDB" id="A0A3E2H4G0"/>
<evidence type="ECO:0000256" key="5">
    <source>
        <dbReference type="ARBA" id="ARBA00023163"/>
    </source>
</evidence>
<dbReference type="GO" id="GO:0000981">
    <property type="term" value="F:DNA-binding transcription factor activity, RNA polymerase II-specific"/>
    <property type="evidence" value="ECO:0007669"/>
    <property type="project" value="InterPro"/>
</dbReference>
<dbReference type="PANTHER" id="PTHR36206:SF12">
    <property type="entry name" value="ASPERCRYPTIN BIOSYNTHESIS CLUSTER-SPECIFIC TRANSCRIPTION REGULATOR ATNN-RELATED"/>
    <property type="match status" value="1"/>
</dbReference>
<sequence length="528" mass="59581">MQLEKPNIRKTRKRGQNVRHGCSTCKVRRKKCDETRPACLRCASTGYICDFLTIEPTRASKGDNNNSSTPPTTTSNPRNLLLASKSPASPFELIAPPSGLGPLSHQEFQHFDFFRTRCIRDFSVCCSTFLWSQVILQASHTETCIFHAVLAISSLYRSQTLANQPSQTHAGDGSSVEFSLKQYNTAIRILRERLQINGGDLRLAVLACLLFLSIEILQGRDQIAVLHIKNGESLLKALPSTTQFGSGSDGFDELVSTFSLLSFQGLSFCGLVSTSHTPLSSIRPHFPNVYEAILDFNDVVKVVMLFLRRYGHEELKTLPERPPPSAVLTELLQLQTTLRTWNQKFTSFISDEESAGRKINSMASVLKIQHLLVRIYISTHFFHDQLIFDQYLDLFGDMLALTAEVIDSGEMYLLESRGPCFTPFIVMNRPLYFVACKCRDPSLRRRAIDLMKRIGSEEGIYTGRTVAKVAEWVCNMEEDGCTDRFVSGPKRLHDVTFDFNLDMTGKVWARRRNEAGEWDYLCGELDLT</sequence>
<dbReference type="PROSITE" id="PS50048">
    <property type="entry name" value="ZN2_CY6_FUNGAL_2"/>
    <property type="match status" value="1"/>
</dbReference>
<dbReference type="Pfam" id="PF11951">
    <property type="entry name" value="Fungal_trans_2"/>
    <property type="match status" value="1"/>
</dbReference>
<dbReference type="SUPFAM" id="SSF57701">
    <property type="entry name" value="Zn2/Cys6 DNA-binding domain"/>
    <property type="match status" value="1"/>
</dbReference>
<dbReference type="SMART" id="SM00066">
    <property type="entry name" value="GAL4"/>
    <property type="match status" value="1"/>
</dbReference>
<evidence type="ECO:0000256" key="4">
    <source>
        <dbReference type="ARBA" id="ARBA00023125"/>
    </source>
</evidence>
<dbReference type="InterPro" id="IPR036864">
    <property type="entry name" value="Zn2-C6_fun-type_DNA-bd_sf"/>
</dbReference>
<name>A0A3E2H4G0_SCYLI</name>
<evidence type="ECO:0000259" key="8">
    <source>
        <dbReference type="PROSITE" id="PS50048"/>
    </source>
</evidence>
<gene>
    <name evidence="9" type="ORF">B7463_g8087</name>
</gene>
<dbReference type="PANTHER" id="PTHR36206">
    <property type="entry name" value="ASPERCRYPTIN BIOSYNTHESIS CLUSTER-SPECIFIC TRANSCRIPTION REGULATOR ATNN-RELATED"/>
    <property type="match status" value="1"/>
</dbReference>
<evidence type="ECO:0000313" key="9">
    <source>
        <dbReference type="EMBL" id="RFU28259.1"/>
    </source>
</evidence>
<keyword evidence="3" id="KW-0805">Transcription regulation</keyword>
<dbReference type="GO" id="GO:0003677">
    <property type="term" value="F:DNA binding"/>
    <property type="evidence" value="ECO:0007669"/>
    <property type="project" value="UniProtKB-KW"/>
</dbReference>
<dbReference type="EMBL" id="NCSJ02000170">
    <property type="protein sequence ID" value="RFU28259.1"/>
    <property type="molecule type" value="Genomic_DNA"/>
</dbReference>
<dbReference type="Proteomes" id="UP000258309">
    <property type="component" value="Unassembled WGS sequence"/>
</dbReference>
<accession>A0A3E2H4G0</accession>
<keyword evidence="4" id="KW-0238">DNA-binding</keyword>
<feature type="non-terminal residue" evidence="9">
    <location>
        <position position="1"/>
    </location>
</feature>
<comment type="caution">
    <text evidence="9">The sequence shown here is derived from an EMBL/GenBank/DDBJ whole genome shotgun (WGS) entry which is preliminary data.</text>
</comment>
<evidence type="ECO:0000256" key="6">
    <source>
        <dbReference type="ARBA" id="ARBA00023242"/>
    </source>
</evidence>
<dbReference type="Pfam" id="PF00172">
    <property type="entry name" value="Zn_clus"/>
    <property type="match status" value="1"/>
</dbReference>
<organism evidence="9 10">
    <name type="scientific">Scytalidium lignicola</name>
    <name type="common">Hyphomycete</name>
    <dbReference type="NCBI Taxonomy" id="5539"/>
    <lineage>
        <taxon>Eukaryota</taxon>
        <taxon>Fungi</taxon>
        <taxon>Dikarya</taxon>
        <taxon>Ascomycota</taxon>
        <taxon>Pezizomycotina</taxon>
        <taxon>Leotiomycetes</taxon>
        <taxon>Leotiomycetes incertae sedis</taxon>
        <taxon>Scytalidium</taxon>
    </lineage>
</organism>
<dbReference type="OrthoDB" id="416217at2759"/>
<evidence type="ECO:0000256" key="1">
    <source>
        <dbReference type="ARBA" id="ARBA00022723"/>
    </source>
</evidence>
<dbReference type="Gene3D" id="4.10.240.10">
    <property type="entry name" value="Zn(2)-C6 fungal-type DNA-binding domain"/>
    <property type="match status" value="1"/>
</dbReference>
<feature type="non-terminal residue" evidence="9">
    <location>
        <position position="528"/>
    </location>
</feature>
<keyword evidence="6" id="KW-0539">Nucleus</keyword>
<feature type="region of interest" description="Disordered" evidence="7">
    <location>
        <begin position="60"/>
        <end position="81"/>
    </location>
</feature>
<evidence type="ECO:0000256" key="7">
    <source>
        <dbReference type="SAM" id="MobiDB-lite"/>
    </source>
</evidence>
<dbReference type="InterPro" id="IPR052360">
    <property type="entry name" value="Transcr_Regulatory_Proteins"/>
</dbReference>
<keyword evidence="2" id="KW-0862">Zinc</keyword>
<feature type="domain" description="Zn(2)-C6 fungal-type" evidence="8">
    <location>
        <begin position="21"/>
        <end position="51"/>
    </location>
</feature>
<dbReference type="InterPro" id="IPR021858">
    <property type="entry name" value="Fun_TF"/>
</dbReference>